<keyword evidence="4 7" id="KW-0812">Transmembrane</keyword>
<accession>A0A9D4UFA6</accession>
<evidence type="ECO:0000313" key="9">
    <source>
        <dbReference type="EMBL" id="KAI5066423.1"/>
    </source>
</evidence>
<feature type="transmembrane region" description="Helical" evidence="7">
    <location>
        <begin position="33"/>
        <end position="51"/>
    </location>
</feature>
<comment type="caution">
    <text evidence="9">The sequence shown here is derived from an EMBL/GenBank/DDBJ whole genome shotgun (WGS) entry which is preliminary data.</text>
</comment>
<evidence type="ECO:0000256" key="3">
    <source>
        <dbReference type="ARBA" id="ARBA00022475"/>
    </source>
</evidence>
<dbReference type="PANTHER" id="PTHR43302">
    <property type="entry name" value="TRANSPORTER ARSB-RELATED"/>
    <property type="match status" value="1"/>
</dbReference>
<keyword evidence="10" id="KW-1185">Reference proteome</keyword>
<evidence type="ECO:0000256" key="2">
    <source>
        <dbReference type="ARBA" id="ARBA00022448"/>
    </source>
</evidence>
<reference evidence="9" key="1">
    <citation type="submission" date="2021-01" db="EMBL/GenBank/DDBJ databases">
        <title>Adiantum capillus-veneris genome.</title>
        <authorList>
            <person name="Fang Y."/>
            <person name="Liao Q."/>
        </authorList>
    </citation>
    <scope>NUCLEOTIDE SEQUENCE</scope>
    <source>
        <strain evidence="9">H3</strain>
        <tissue evidence="9">Leaf</tissue>
    </source>
</reference>
<dbReference type="Proteomes" id="UP000886520">
    <property type="component" value="Chromosome 18"/>
</dbReference>
<dbReference type="OrthoDB" id="442352at2759"/>
<feature type="transmembrane region" description="Helical" evidence="7">
    <location>
        <begin position="258"/>
        <end position="291"/>
    </location>
</feature>
<feature type="transmembrane region" description="Helical" evidence="7">
    <location>
        <begin position="343"/>
        <end position="367"/>
    </location>
</feature>
<gene>
    <name evidence="9" type="ORF">GOP47_0019047</name>
</gene>
<dbReference type="GO" id="GO:0055085">
    <property type="term" value="P:transmembrane transport"/>
    <property type="evidence" value="ECO:0007669"/>
    <property type="project" value="InterPro"/>
</dbReference>
<name>A0A9D4UFA6_ADICA</name>
<protein>
    <recommendedName>
        <fullName evidence="8">Citrate transporter-like domain-containing protein</fullName>
    </recommendedName>
</protein>
<feature type="transmembrane region" description="Helical" evidence="7">
    <location>
        <begin position="387"/>
        <end position="412"/>
    </location>
</feature>
<evidence type="ECO:0000313" key="10">
    <source>
        <dbReference type="Proteomes" id="UP000886520"/>
    </source>
</evidence>
<dbReference type="EMBL" id="JABFUD020000018">
    <property type="protein sequence ID" value="KAI5066423.1"/>
    <property type="molecule type" value="Genomic_DNA"/>
</dbReference>
<feature type="domain" description="Citrate transporter-like" evidence="8">
    <location>
        <begin position="27"/>
        <end position="105"/>
    </location>
</feature>
<dbReference type="Pfam" id="PF03600">
    <property type="entry name" value="CitMHS"/>
    <property type="match status" value="2"/>
</dbReference>
<dbReference type="InterPro" id="IPR004680">
    <property type="entry name" value="Cit_transptr-like_dom"/>
</dbReference>
<feature type="transmembrane region" description="Helical" evidence="7">
    <location>
        <begin position="107"/>
        <end position="127"/>
    </location>
</feature>
<feature type="transmembrane region" description="Helical" evidence="7">
    <location>
        <begin position="303"/>
        <end position="322"/>
    </location>
</feature>
<evidence type="ECO:0000256" key="1">
    <source>
        <dbReference type="ARBA" id="ARBA00004651"/>
    </source>
</evidence>
<feature type="transmembrane region" description="Helical" evidence="7">
    <location>
        <begin position="424"/>
        <end position="450"/>
    </location>
</feature>
<evidence type="ECO:0000256" key="7">
    <source>
        <dbReference type="SAM" id="Phobius"/>
    </source>
</evidence>
<dbReference type="AlphaFoldDB" id="A0A9D4UFA6"/>
<organism evidence="9 10">
    <name type="scientific">Adiantum capillus-veneris</name>
    <name type="common">Maidenhair fern</name>
    <dbReference type="NCBI Taxonomy" id="13818"/>
    <lineage>
        <taxon>Eukaryota</taxon>
        <taxon>Viridiplantae</taxon>
        <taxon>Streptophyta</taxon>
        <taxon>Embryophyta</taxon>
        <taxon>Tracheophyta</taxon>
        <taxon>Polypodiopsida</taxon>
        <taxon>Polypodiidae</taxon>
        <taxon>Polypodiales</taxon>
        <taxon>Pteridineae</taxon>
        <taxon>Pteridaceae</taxon>
        <taxon>Vittarioideae</taxon>
        <taxon>Adiantum</taxon>
    </lineage>
</organism>
<keyword evidence="6 7" id="KW-0472">Membrane</keyword>
<comment type="subcellular location">
    <subcellularLocation>
        <location evidence="1">Cell membrane</location>
        <topology evidence="1">Multi-pass membrane protein</topology>
    </subcellularLocation>
</comment>
<feature type="transmembrane region" description="Helical" evidence="7">
    <location>
        <begin position="7"/>
        <end position="27"/>
    </location>
</feature>
<proteinExistence type="predicted"/>
<keyword evidence="5 7" id="KW-1133">Transmembrane helix</keyword>
<dbReference type="PANTHER" id="PTHR43302:SF5">
    <property type="entry name" value="TRANSPORTER ARSB-RELATED"/>
    <property type="match status" value="1"/>
</dbReference>
<evidence type="ECO:0000256" key="6">
    <source>
        <dbReference type="ARBA" id="ARBA00023136"/>
    </source>
</evidence>
<evidence type="ECO:0000256" key="4">
    <source>
        <dbReference type="ARBA" id="ARBA00022692"/>
    </source>
</evidence>
<sequence length="463" mass="50216">MGLASIRVVVLGSISFLVFWVLAVFPAFTLLPIGRTAGALAGAVLTVVFKVETPTQAYRAIDLAILGLLFGTMMVSVYLEKADMFRYLAYALSWRSQGGKDLLCRGLLAPMLLGVFMNTILLLLTYWKHLSSKEDVTQLDMNSSFVKEQRTATPWTPFHSGGLFVQQDIFDGEALKSQLRSLGYASVEETQIASREDVASVSHVVEANALAFHKVMNSDTPQAPLLPTFDFRLLNKEPSQSSLHASSGPKWQRRLWKFCVYFVAALMLAALLYGLDMSWTALTAAVALMALDFNDAGPLLEKVSYPLLVFFGGMFISVDGFNKTGIPTTFWDAVEPYARTTNTIGALVLTLVVIILSNVASNVPTVLLLGSRVAESAVRNGDLESKAWLMLAWASTVGGNLTLVGSAANLIVSEQAAKAKLLGFDLTFFSHLAFGFPSTLIIAAAGLFLIRGKNVFGKPSESL</sequence>
<evidence type="ECO:0000259" key="8">
    <source>
        <dbReference type="Pfam" id="PF03600"/>
    </source>
</evidence>
<keyword evidence="3" id="KW-1003">Cell membrane</keyword>
<feature type="domain" description="Citrate transporter-like" evidence="8">
    <location>
        <begin position="107"/>
        <end position="398"/>
    </location>
</feature>
<evidence type="ECO:0000256" key="5">
    <source>
        <dbReference type="ARBA" id="ARBA00022989"/>
    </source>
</evidence>
<keyword evidence="2" id="KW-0813">Transport</keyword>
<dbReference type="GO" id="GO:0005886">
    <property type="term" value="C:plasma membrane"/>
    <property type="evidence" value="ECO:0007669"/>
    <property type="project" value="UniProtKB-SubCell"/>
</dbReference>
<feature type="transmembrane region" description="Helical" evidence="7">
    <location>
        <begin position="63"/>
        <end position="79"/>
    </location>
</feature>